<evidence type="ECO:0000313" key="5">
    <source>
        <dbReference type="Proteomes" id="UP000318741"/>
    </source>
</evidence>
<protein>
    <submittedName>
        <fullName evidence="4">Chromosome partition protein Smc</fullName>
    </submittedName>
</protein>
<feature type="transmembrane region" description="Helical" evidence="3">
    <location>
        <begin position="52"/>
        <end position="70"/>
    </location>
</feature>
<feature type="region of interest" description="Disordered" evidence="2">
    <location>
        <begin position="565"/>
        <end position="585"/>
    </location>
</feature>
<proteinExistence type="predicted"/>
<keyword evidence="5" id="KW-1185">Reference proteome</keyword>
<dbReference type="AlphaFoldDB" id="A0A517PEG8"/>
<organism evidence="4 5">
    <name type="scientific">Alienimonas californiensis</name>
    <dbReference type="NCBI Taxonomy" id="2527989"/>
    <lineage>
        <taxon>Bacteria</taxon>
        <taxon>Pseudomonadati</taxon>
        <taxon>Planctomycetota</taxon>
        <taxon>Planctomycetia</taxon>
        <taxon>Planctomycetales</taxon>
        <taxon>Planctomycetaceae</taxon>
        <taxon>Alienimonas</taxon>
    </lineage>
</organism>
<feature type="transmembrane region" description="Helical" evidence="3">
    <location>
        <begin position="495"/>
        <end position="515"/>
    </location>
</feature>
<feature type="compositionally biased region" description="Polar residues" evidence="2">
    <location>
        <begin position="87"/>
        <end position="108"/>
    </location>
</feature>
<keyword evidence="3" id="KW-0472">Membrane</keyword>
<gene>
    <name evidence="4" type="primary">smc_6</name>
    <name evidence="4" type="ORF">CA12_38950</name>
</gene>
<dbReference type="EMBL" id="CP036265">
    <property type="protein sequence ID" value="QDT17763.1"/>
    <property type="molecule type" value="Genomic_DNA"/>
</dbReference>
<dbReference type="GO" id="GO:0004713">
    <property type="term" value="F:protein tyrosine kinase activity"/>
    <property type="evidence" value="ECO:0007669"/>
    <property type="project" value="TreeGrafter"/>
</dbReference>
<dbReference type="GO" id="GO:0005886">
    <property type="term" value="C:plasma membrane"/>
    <property type="evidence" value="ECO:0007669"/>
    <property type="project" value="TreeGrafter"/>
</dbReference>
<keyword evidence="1" id="KW-0175">Coiled coil</keyword>
<keyword evidence="3" id="KW-0812">Transmembrane</keyword>
<feature type="coiled-coil region" evidence="1">
    <location>
        <begin position="245"/>
        <end position="291"/>
    </location>
</feature>
<name>A0A517PEG8_9PLAN</name>
<dbReference type="Proteomes" id="UP000318741">
    <property type="component" value="Chromosome"/>
</dbReference>
<evidence type="ECO:0000256" key="1">
    <source>
        <dbReference type="SAM" id="Coils"/>
    </source>
</evidence>
<evidence type="ECO:0000313" key="4">
    <source>
        <dbReference type="EMBL" id="QDT17763.1"/>
    </source>
</evidence>
<dbReference type="PANTHER" id="PTHR32309:SF13">
    <property type="entry name" value="FERRIC ENTEROBACTIN TRANSPORT PROTEIN FEPE"/>
    <property type="match status" value="1"/>
</dbReference>
<dbReference type="OrthoDB" id="231505at2"/>
<dbReference type="PANTHER" id="PTHR32309">
    <property type="entry name" value="TYROSINE-PROTEIN KINASE"/>
    <property type="match status" value="1"/>
</dbReference>
<evidence type="ECO:0000256" key="3">
    <source>
        <dbReference type="SAM" id="Phobius"/>
    </source>
</evidence>
<accession>A0A517PEG8</accession>
<feature type="region of interest" description="Disordered" evidence="2">
    <location>
        <begin position="85"/>
        <end position="108"/>
    </location>
</feature>
<sequence length="585" mass="61630">MHASPRSPHDPTSPGAPGLSSHGTPPVAPHEQPQALRLVADVLGAVRAHWRVAVLFFVVANAAVLAGIMLCPRSYVSEAKFRVNPGRETSSLDPTATAGSSQISLSQTNREQDLNTAVDVLNSRAVLAYAVERIGPEPILQGYVPAEGEVADDGGGALDPEAAGVDPGPLAALGLSDPVSRFEKAVEALGQMTEVVSNKKSDVISVSVEAEKPGLAQRICAEIVAGFRQKYTDASEIEGSSAFFAEKANEAKADLDRTASLLAEELNALGISTVDGRRQQLQEELSRLSGEEMDRRKALEGTLAEAAGYERVLAETPQTIDAGQTSNQATGAPDALRKEIADLAARREKIVRETSAKAPGAVRLEREIAAAEQLLAGLSAESDQTTTAANPVWQELTKSRLTAQAKAEGLRAELAAIRSQWDAARSAVAELNKRESRILALQTERDESAKSLAKYVQNRELTKVADEMGAQRISSVNVFQEPSFNAKPVAPKKRLIALAGLAFAGFGALGLCLALEYRRLFFPNEEDALAPAAAYGGNGWADAAENGAPAAPAVGYGNGRPAPAYAAPSGFEPSAPPSLTADRPR</sequence>
<keyword evidence="3" id="KW-1133">Transmembrane helix</keyword>
<dbReference type="InterPro" id="IPR050445">
    <property type="entry name" value="Bact_polysacc_biosynth/exp"/>
</dbReference>
<evidence type="ECO:0000256" key="2">
    <source>
        <dbReference type="SAM" id="MobiDB-lite"/>
    </source>
</evidence>
<dbReference type="RefSeq" id="WP_145360767.1">
    <property type="nucleotide sequence ID" value="NZ_CP036265.1"/>
</dbReference>
<reference evidence="4 5" key="1">
    <citation type="submission" date="2019-02" db="EMBL/GenBank/DDBJ databases">
        <title>Deep-cultivation of Planctomycetes and their phenomic and genomic characterization uncovers novel biology.</title>
        <authorList>
            <person name="Wiegand S."/>
            <person name="Jogler M."/>
            <person name="Boedeker C."/>
            <person name="Pinto D."/>
            <person name="Vollmers J."/>
            <person name="Rivas-Marin E."/>
            <person name="Kohn T."/>
            <person name="Peeters S.H."/>
            <person name="Heuer A."/>
            <person name="Rast P."/>
            <person name="Oberbeckmann S."/>
            <person name="Bunk B."/>
            <person name="Jeske O."/>
            <person name="Meyerdierks A."/>
            <person name="Storesund J.E."/>
            <person name="Kallscheuer N."/>
            <person name="Luecker S."/>
            <person name="Lage O.M."/>
            <person name="Pohl T."/>
            <person name="Merkel B.J."/>
            <person name="Hornburger P."/>
            <person name="Mueller R.-W."/>
            <person name="Bruemmer F."/>
            <person name="Labrenz M."/>
            <person name="Spormann A.M."/>
            <person name="Op den Camp H."/>
            <person name="Overmann J."/>
            <person name="Amann R."/>
            <person name="Jetten M.S.M."/>
            <person name="Mascher T."/>
            <person name="Medema M.H."/>
            <person name="Devos D.P."/>
            <person name="Kaster A.-K."/>
            <person name="Ovreas L."/>
            <person name="Rohde M."/>
            <person name="Galperin M.Y."/>
            <person name="Jogler C."/>
        </authorList>
    </citation>
    <scope>NUCLEOTIDE SEQUENCE [LARGE SCALE GENOMIC DNA]</scope>
    <source>
        <strain evidence="4 5">CA12</strain>
    </source>
</reference>
<feature type="region of interest" description="Disordered" evidence="2">
    <location>
        <begin position="1"/>
        <end position="31"/>
    </location>
</feature>
<dbReference type="KEGG" id="acaf:CA12_38950"/>